<dbReference type="Pfam" id="PF06974">
    <property type="entry name" value="WS_DGAT_C"/>
    <property type="match status" value="1"/>
</dbReference>
<evidence type="ECO:0000259" key="13">
    <source>
        <dbReference type="Pfam" id="PF06974"/>
    </source>
</evidence>
<dbReference type="RefSeq" id="WP_163710317.1">
    <property type="nucleotide sequence ID" value="NZ_BLKZ01000001.1"/>
</dbReference>
<gene>
    <name evidence="14" type="ORF">MBOU_17320</name>
</gene>
<keyword evidence="15" id="KW-1185">Reference proteome</keyword>
<evidence type="ECO:0000256" key="1">
    <source>
        <dbReference type="ARBA" id="ARBA00004771"/>
    </source>
</evidence>
<keyword evidence="8 11" id="KW-0443">Lipid metabolism</keyword>
<dbReference type="InterPro" id="IPR009721">
    <property type="entry name" value="O-acyltransferase_WSD1_C"/>
</dbReference>
<dbReference type="NCBIfam" id="TIGR02946">
    <property type="entry name" value="acyl_WS_DGAT"/>
    <property type="match status" value="1"/>
</dbReference>
<comment type="similarity">
    <text evidence="3 11">Belongs to the long-chain O-acyltransferase family.</text>
</comment>
<dbReference type="PANTHER" id="PTHR31650:SF1">
    <property type="entry name" value="WAX ESTER SYNTHASE_DIACYLGLYCEROL ACYLTRANSFERASE 4-RELATED"/>
    <property type="match status" value="1"/>
</dbReference>
<dbReference type="UniPathway" id="UPA00282"/>
<dbReference type="GO" id="GO:0019432">
    <property type="term" value="P:triglyceride biosynthetic process"/>
    <property type="evidence" value="ECO:0007669"/>
    <property type="project" value="UniProtKB-UniPathway"/>
</dbReference>
<keyword evidence="6 11" id="KW-0808">Transferase</keyword>
<dbReference type="AlphaFoldDB" id="A0A7I9YLX6"/>
<keyword evidence="5 11" id="KW-0444">Lipid biosynthesis</keyword>
<dbReference type="GO" id="GO:0005886">
    <property type="term" value="C:plasma membrane"/>
    <property type="evidence" value="ECO:0007669"/>
    <property type="project" value="TreeGrafter"/>
</dbReference>
<evidence type="ECO:0000313" key="14">
    <source>
        <dbReference type="EMBL" id="GFG89690.1"/>
    </source>
</evidence>
<evidence type="ECO:0000256" key="5">
    <source>
        <dbReference type="ARBA" id="ARBA00022516"/>
    </source>
</evidence>
<comment type="catalytic activity">
    <reaction evidence="10 11">
        <text>an acyl-CoA + a 1,2-diacyl-sn-glycerol = a triacyl-sn-glycerol + CoA</text>
        <dbReference type="Rhea" id="RHEA:10868"/>
        <dbReference type="ChEBI" id="CHEBI:17815"/>
        <dbReference type="ChEBI" id="CHEBI:57287"/>
        <dbReference type="ChEBI" id="CHEBI:58342"/>
        <dbReference type="ChEBI" id="CHEBI:64615"/>
        <dbReference type="EC" id="2.3.1.20"/>
    </reaction>
</comment>
<feature type="domain" description="O-acyltransferase WSD1-like N-terminal" evidence="12">
    <location>
        <begin position="5"/>
        <end position="260"/>
    </location>
</feature>
<dbReference type="EMBL" id="BLKZ01000001">
    <property type="protein sequence ID" value="GFG89690.1"/>
    <property type="molecule type" value="Genomic_DNA"/>
</dbReference>
<comment type="pathway">
    <text evidence="1 11">Glycerolipid metabolism; triacylglycerol biosynthesis.</text>
</comment>
<evidence type="ECO:0000313" key="15">
    <source>
        <dbReference type="Proteomes" id="UP000465360"/>
    </source>
</evidence>
<evidence type="ECO:0000256" key="2">
    <source>
        <dbReference type="ARBA" id="ARBA00005189"/>
    </source>
</evidence>
<evidence type="ECO:0000256" key="4">
    <source>
        <dbReference type="ARBA" id="ARBA00013244"/>
    </source>
</evidence>
<dbReference type="InterPro" id="IPR014292">
    <property type="entry name" value="Acyl_transf_WS/DGAT"/>
</dbReference>
<dbReference type="GO" id="GO:0001666">
    <property type="term" value="P:response to hypoxia"/>
    <property type="evidence" value="ECO:0007669"/>
    <property type="project" value="TreeGrafter"/>
</dbReference>
<dbReference type="GO" id="GO:0071731">
    <property type="term" value="P:response to nitric oxide"/>
    <property type="evidence" value="ECO:0007669"/>
    <property type="project" value="TreeGrafter"/>
</dbReference>
<dbReference type="GO" id="GO:0006071">
    <property type="term" value="P:glycerol metabolic process"/>
    <property type="evidence" value="ECO:0007669"/>
    <property type="project" value="UniProtKB-KW"/>
</dbReference>
<dbReference type="SUPFAM" id="SSF52777">
    <property type="entry name" value="CoA-dependent acyltransferases"/>
    <property type="match status" value="1"/>
</dbReference>
<protein>
    <recommendedName>
        <fullName evidence="4 11">Diacylglycerol O-acyltransferase</fullName>
        <ecNumber evidence="4 11">2.3.1.20</ecNumber>
    </recommendedName>
</protein>
<accession>A0A7I9YLX6</accession>
<keyword evidence="9 11" id="KW-0012">Acyltransferase</keyword>
<evidence type="ECO:0000256" key="8">
    <source>
        <dbReference type="ARBA" id="ARBA00023098"/>
    </source>
</evidence>
<evidence type="ECO:0000256" key="10">
    <source>
        <dbReference type="ARBA" id="ARBA00048109"/>
    </source>
</evidence>
<dbReference type="Pfam" id="PF03007">
    <property type="entry name" value="WS_DGAT_cat"/>
    <property type="match status" value="1"/>
</dbReference>
<dbReference type="InterPro" id="IPR045034">
    <property type="entry name" value="O-acyltransferase_WSD1-like"/>
</dbReference>
<proteinExistence type="inferred from homology"/>
<sequence length="451" mass="49453">MQLIAPADSMFLLGESREHAMHVGSLQLFQPPDGADEDFVTEAYESMLQCTDVQPMFRKHPAFAGPLTNIAWTLDKEVELDYHFRRSALPRPGRVRELLELASRLHGSLLDRHRPLWEAHLVEGLNDGRYAVYIKFHHSLQDGVSAQKLMQRAFTTDPNDNEVRVPWELKPKRRSNNGNTSSPLDMLAGTLGSAAGLLPSTLSLARSALLEQQLTMPFRAPKTMFNVRIGGARRVAAQSWPLERIKAVKSAAGVTFNDVVLAMSSGALRAYLLEQHALPAAPLVAMVPVSLRRPDEDGGGNMVGTLLCNLHTDVEDAGKRLQGINASMTEAKEVFMKLPRVQQLALSAFLTGGLFLGLIPGFIRTAPPPFNIVISNVPGSPDPLYWRGARMVGNYPLSIALDGQAMNITVTTNAENLDFGLVGCRRSVPHLQHMLGHLETSLKDLERAVGA</sequence>
<evidence type="ECO:0000256" key="6">
    <source>
        <dbReference type="ARBA" id="ARBA00022679"/>
    </source>
</evidence>
<evidence type="ECO:0000259" key="12">
    <source>
        <dbReference type="Pfam" id="PF03007"/>
    </source>
</evidence>
<organism evidence="14 15">
    <name type="scientific">Mycobacterium bourgelatii</name>
    <dbReference type="NCBI Taxonomy" id="1273442"/>
    <lineage>
        <taxon>Bacteria</taxon>
        <taxon>Bacillati</taxon>
        <taxon>Actinomycetota</taxon>
        <taxon>Actinomycetes</taxon>
        <taxon>Mycobacteriales</taxon>
        <taxon>Mycobacteriaceae</taxon>
        <taxon>Mycobacterium</taxon>
    </lineage>
</organism>
<dbReference type="Proteomes" id="UP000465360">
    <property type="component" value="Unassembled WGS sequence"/>
</dbReference>
<evidence type="ECO:0000256" key="3">
    <source>
        <dbReference type="ARBA" id="ARBA00009587"/>
    </source>
</evidence>
<keyword evidence="7 11" id="KW-0319">Glycerol metabolism</keyword>
<dbReference type="GO" id="GO:0004144">
    <property type="term" value="F:diacylglycerol O-acyltransferase activity"/>
    <property type="evidence" value="ECO:0007669"/>
    <property type="project" value="UniProtKB-EC"/>
</dbReference>
<evidence type="ECO:0000256" key="7">
    <source>
        <dbReference type="ARBA" id="ARBA00022798"/>
    </source>
</evidence>
<dbReference type="PANTHER" id="PTHR31650">
    <property type="entry name" value="O-ACYLTRANSFERASE (WSD1-LIKE) FAMILY PROTEIN"/>
    <property type="match status" value="1"/>
</dbReference>
<feature type="domain" description="O-acyltransferase WSD1 C-terminal" evidence="13">
    <location>
        <begin position="300"/>
        <end position="445"/>
    </location>
</feature>
<name>A0A7I9YLX6_MYCBU</name>
<dbReference type="InterPro" id="IPR004255">
    <property type="entry name" value="O-acyltransferase_WSD1_N"/>
</dbReference>
<dbReference type="GO" id="GO:0051701">
    <property type="term" value="P:biological process involved in interaction with host"/>
    <property type="evidence" value="ECO:0007669"/>
    <property type="project" value="TreeGrafter"/>
</dbReference>
<reference evidence="14 15" key="1">
    <citation type="journal article" date="2019" name="Emerg. Microbes Infect.">
        <title>Comprehensive subspecies identification of 175 nontuberculous mycobacteria species based on 7547 genomic profiles.</title>
        <authorList>
            <person name="Matsumoto Y."/>
            <person name="Kinjo T."/>
            <person name="Motooka D."/>
            <person name="Nabeya D."/>
            <person name="Jung N."/>
            <person name="Uechi K."/>
            <person name="Horii T."/>
            <person name="Iida T."/>
            <person name="Fujita J."/>
            <person name="Nakamura S."/>
        </authorList>
    </citation>
    <scope>NUCLEOTIDE SEQUENCE [LARGE SCALE GENOMIC DNA]</scope>
    <source>
        <strain evidence="14 15">JCM 30725</strain>
    </source>
</reference>
<comment type="pathway">
    <text evidence="2">Lipid metabolism.</text>
</comment>
<comment type="caution">
    <text evidence="14">The sequence shown here is derived from an EMBL/GenBank/DDBJ whole genome shotgun (WGS) entry which is preliminary data.</text>
</comment>
<evidence type="ECO:0000256" key="9">
    <source>
        <dbReference type="ARBA" id="ARBA00023315"/>
    </source>
</evidence>
<dbReference type="EC" id="2.3.1.20" evidence="4 11"/>
<evidence type="ECO:0000256" key="11">
    <source>
        <dbReference type="RuleBase" id="RU361241"/>
    </source>
</evidence>